<dbReference type="PANTHER" id="PTHR43976:SF16">
    <property type="entry name" value="SHORT-CHAIN DEHYDROGENASE_REDUCTASE FAMILY PROTEIN"/>
    <property type="match status" value="1"/>
</dbReference>
<dbReference type="InterPro" id="IPR002347">
    <property type="entry name" value="SDR_fam"/>
</dbReference>
<dbReference type="EMBL" id="MLYV02000084">
    <property type="protein sequence ID" value="PSS37040.1"/>
    <property type="molecule type" value="Genomic_DNA"/>
</dbReference>
<accession>A0A2R6S425</accession>
<evidence type="ECO:0000256" key="2">
    <source>
        <dbReference type="ARBA" id="ARBA00023002"/>
    </source>
</evidence>
<dbReference type="PANTHER" id="PTHR43976">
    <property type="entry name" value="SHORT CHAIN DEHYDROGENASE"/>
    <property type="match status" value="1"/>
</dbReference>
<dbReference type="STRING" id="98765.A0A2R6S425"/>
<keyword evidence="4" id="KW-1185">Reference proteome</keyword>
<keyword evidence="2" id="KW-0560">Oxidoreductase</keyword>
<gene>
    <name evidence="3" type="ORF">PHLCEN_2v1079</name>
</gene>
<dbReference type="SUPFAM" id="SSF51735">
    <property type="entry name" value="NAD(P)-binding Rossmann-fold domains"/>
    <property type="match status" value="1"/>
</dbReference>
<comment type="caution">
    <text evidence="3">The sequence shown here is derived from an EMBL/GenBank/DDBJ whole genome shotgun (WGS) entry which is preliminary data.</text>
</comment>
<dbReference type="Gene3D" id="3.40.50.720">
    <property type="entry name" value="NAD(P)-binding Rossmann-like Domain"/>
    <property type="match status" value="1"/>
</dbReference>
<name>A0A2R6S425_9APHY</name>
<dbReference type="PRINTS" id="PR00081">
    <property type="entry name" value="GDHRDH"/>
</dbReference>
<dbReference type="CDD" id="cd05374">
    <property type="entry name" value="17beta-HSD-like_SDR_c"/>
    <property type="match status" value="1"/>
</dbReference>
<protein>
    <recommendedName>
        <fullName evidence="5">NAD-P-binding protein</fullName>
    </recommendedName>
</protein>
<organism evidence="3 4">
    <name type="scientific">Hermanssonia centrifuga</name>
    <dbReference type="NCBI Taxonomy" id="98765"/>
    <lineage>
        <taxon>Eukaryota</taxon>
        <taxon>Fungi</taxon>
        <taxon>Dikarya</taxon>
        <taxon>Basidiomycota</taxon>
        <taxon>Agaricomycotina</taxon>
        <taxon>Agaricomycetes</taxon>
        <taxon>Polyporales</taxon>
        <taxon>Meruliaceae</taxon>
        <taxon>Hermanssonia</taxon>
    </lineage>
</organism>
<dbReference type="GO" id="GO:0016491">
    <property type="term" value="F:oxidoreductase activity"/>
    <property type="evidence" value="ECO:0007669"/>
    <property type="project" value="UniProtKB-KW"/>
</dbReference>
<proteinExistence type="inferred from homology"/>
<comment type="similarity">
    <text evidence="1">Belongs to the short-chain dehydrogenases/reductases (SDR) family.</text>
</comment>
<dbReference type="Pfam" id="PF00106">
    <property type="entry name" value="adh_short"/>
    <property type="match status" value="1"/>
</dbReference>
<evidence type="ECO:0008006" key="5">
    <source>
        <dbReference type="Google" id="ProtNLM"/>
    </source>
</evidence>
<evidence type="ECO:0000256" key="1">
    <source>
        <dbReference type="ARBA" id="ARBA00006484"/>
    </source>
</evidence>
<evidence type="ECO:0000313" key="3">
    <source>
        <dbReference type="EMBL" id="PSS37040.1"/>
    </source>
</evidence>
<dbReference type="OrthoDB" id="1274115at2759"/>
<dbReference type="InterPro" id="IPR036291">
    <property type="entry name" value="NAD(P)-bd_dom_sf"/>
</dbReference>
<dbReference type="Proteomes" id="UP000186601">
    <property type="component" value="Unassembled WGS sequence"/>
</dbReference>
<reference evidence="3 4" key="1">
    <citation type="submission" date="2018-02" db="EMBL/GenBank/DDBJ databases">
        <title>Genome sequence of the basidiomycete white-rot fungus Phlebia centrifuga.</title>
        <authorList>
            <person name="Granchi Z."/>
            <person name="Peng M."/>
            <person name="de Vries R.P."/>
            <person name="Hilden K."/>
            <person name="Makela M.R."/>
            <person name="Grigoriev I."/>
            <person name="Riley R."/>
        </authorList>
    </citation>
    <scope>NUCLEOTIDE SEQUENCE [LARGE SCALE GENOMIC DNA]</scope>
    <source>
        <strain evidence="3 4">FBCC195</strain>
    </source>
</reference>
<dbReference type="InterPro" id="IPR051911">
    <property type="entry name" value="SDR_oxidoreductase"/>
</dbReference>
<sequence length="301" mass="32744">MSAAVWFITGASSGFGRSMTELVLKEGGIVVATLRQPDVLAELKAQYPTDKLLVLKLDVTKPQEIIDGFAKAEKAFGRIDVVFNNAGYGMLAEVEGTPEDKARVMFDVNFWGATNVSREAVRFFREVNKPTGGRLLNVSSVAGIKTVPALGYYTATKHGDRYFFRGAYSVLIVVAALEGVTETLASELDPEWNIKITLVEFGGFETKGRDNMVQVPAHAAYLKPSLVSAATRSYLLNTSVRIGGDAVKAIAKVYDLAQLENPPLRLPLGKDTVAGFREKLAKIVADVDRYESWSEGLTADN</sequence>
<dbReference type="AlphaFoldDB" id="A0A2R6S425"/>
<evidence type="ECO:0000313" key="4">
    <source>
        <dbReference type="Proteomes" id="UP000186601"/>
    </source>
</evidence>